<proteinExistence type="predicted"/>
<dbReference type="RefSeq" id="WP_165142083.1">
    <property type="nucleotide sequence ID" value="NZ_CP049255.1"/>
</dbReference>
<evidence type="ECO:0000313" key="2">
    <source>
        <dbReference type="Proteomes" id="UP000529310"/>
    </source>
</evidence>
<dbReference type="Proteomes" id="UP000529310">
    <property type="component" value="Unassembled WGS sequence"/>
</dbReference>
<dbReference type="EMBL" id="JACHWQ010000001">
    <property type="protein sequence ID" value="MBB2974956.1"/>
    <property type="molecule type" value="Genomic_DNA"/>
</dbReference>
<evidence type="ECO:0000313" key="1">
    <source>
        <dbReference type="EMBL" id="MBB2974956.1"/>
    </source>
</evidence>
<organism evidence="1 2">
    <name type="scientific">Microbacterium endophyticum</name>
    <dbReference type="NCBI Taxonomy" id="1526412"/>
    <lineage>
        <taxon>Bacteria</taxon>
        <taxon>Bacillati</taxon>
        <taxon>Actinomycetota</taxon>
        <taxon>Actinomycetes</taxon>
        <taxon>Micrococcales</taxon>
        <taxon>Microbacteriaceae</taxon>
        <taxon>Microbacterium</taxon>
    </lineage>
</organism>
<sequence>MSVDWANYHPYQPPVRGLPHELTKPQAREAFGDLMRARSDRRAALAGLVEANSFDLKSDDESIQRLNDWYRTNVEPSPDTPDRLRNLWYAVVNDIALWLGDVIIERAPSLRWVMYTEGKRNISYQRHVLMGFRNVENPRFNVDVDLLVASYGHRVIKGLPVDDEEFVAVVHMAVANA</sequence>
<name>A0A7W4V155_9MICO</name>
<dbReference type="AlphaFoldDB" id="A0A7W4V155"/>
<protein>
    <submittedName>
        <fullName evidence="1">Uncharacterized protein</fullName>
    </submittedName>
</protein>
<keyword evidence="2" id="KW-1185">Reference proteome</keyword>
<accession>A0A7W4V155</accession>
<gene>
    <name evidence="1" type="ORF">FHX49_000497</name>
</gene>
<reference evidence="1 2" key="1">
    <citation type="submission" date="2020-08" db="EMBL/GenBank/DDBJ databases">
        <title>Sequencing the genomes of 1000 actinobacteria strains.</title>
        <authorList>
            <person name="Klenk H.-P."/>
        </authorList>
    </citation>
    <scope>NUCLEOTIDE SEQUENCE [LARGE SCALE GENOMIC DNA]</scope>
    <source>
        <strain evidence="1 2">DSM 27099</strain>
    </source>
</reference>
<comment type="caution">
    <text evidence="1">The sequence shown here is derived from an EMBL/GenBank/DDBJ whole genome shotgun (WGS) entry which is preliminary data.</text>
</comment>